<evidence type="ECO:0000256" key="4">
    <source>
        <dbReference type="ARBA" id="ARBA00023136"/>
    </source>
</evidence>
<feature type="transmembrane region" description="Helical" evidence="5">
    <location>
        <begin position="67"/>
        <end position="90"/>
    </location>
</feature>
<evidence type="ECO:0000256" key="1">
    <source>
        <dbReference type="ARBA" id="ARBA00004141"/>
    </source>
</evidence>
<feature type="transmembrane region" description="Helical" evidence="5">
    <location>
        <begin position="162"/>
        <end position="182"/>
    </location>
</feature>
<keyword evidence="3 5" id="KW-1133">Transmembrane helix</keyword>
<feature type="transmembrane region" description="Helical" evidence="5">
    <location>
        <begin position="7"/>
        <end position="28"/>
    </location>
</feature>
<keyword evidence="4 5" id="KW-0472">Membrane</keyword>
<evidence type="ECO:0000259" key="6">
    <source>
        <dbReference type="Pfam" id="PF04932"/>
    </source>
</evidence>
<evidence type="ECO:0000256" key="3">
    <source>
        <dbReference type="ARBA" id="ARBA00022989"/>
    </source>
</evidence>
<feature type="transmembrane region" description="Helical" evidence="5">
    <location>
        <begin position="194"/>
        <end position="212"/>
    </location>
</feature>
<dbReference type="EMBL" id="QAMZ01000002">
    <property type="protein sequence ID" value="PWL55887.1"/>
    <property type="molecule type" value="Genomic_DNA"/>
</dbReference>
<dbReference type="PANTHER" id="PTHR37422:SF17">
    <property type="entry name" value="O-ANTIGEN LIGASE"/>
    <property type="match status" value="1"/>
</dbReference>
<dbReference type="AlphaFoldDB" id="A0A316MBJ6"/>
<accession>A0A316MBJ6</accession>
<dbReference type="GO" id="GO:0016020">
    <property type="term" value="C:membrane"/>
    <property type="evidence" value="ECO:0007669"/>
    <property type="project" value="UniProtKB-SubCell"/>
</dbReference>
<evidence type="ECO:0000313" key="7">
    <source>
        <dbReference type="EMBL" id="PWL55887.1"/>
    </source>
</evidence>
<protein>
    <recommendedName>
        <fullName evidence="6">O-antigen ligase-related domain-containing protein</fullName>
    </recommendedName>
</protein>
<comment type="subcellular location">
    <subcellularLocation>
        <location evidence="1">Membrane</location>
        <topology evidence="1">Multi-pass membrane protein</topology>
    </subcellularLocation>
</comment>
<sequence length="412" mass="47696">MKNILKIMPIFSINMFFSICSIIGYSYGGSDSSSIYKIYMFLIFIFSLIFFLYQLVVKKIIKTKGQVLVLIIPFIVTLIFLVNEILAINNYNTTKYFMYFIIFSVPAIFMGIYVAQSNKISSVSKNMELVMLIFTVAVMITTIKSLSSGERFNSIGGETYQFASYLAAFSFGINIYYLVYGTNHERFRFTSTKIYKLCCYVLLMFQLCGVFIAGGRGGFVLIIAYLIYIALSLLDKKHSKRIIKYIFIVGIFLLVISILFPYLLNIESFNNSFNRVFSYISTDGVDWSGTNRDLVYAEAIYYIKQKPLLGYGLFNWASDNYPHNFILEILLNGGILYLFFWIFVLINLVTKLSKIIKYDSETRIIKIIFLYPLLMLMFSGTYTINTIFWFCISFIFAYEIPQNIKSKITKNM</sequence>
<feature type="transmembrane region" description="Helical" evidence="5">
    <location>
        <begin position="218"/>
        <end position="234"/>
    </location>
</feature>
<feature type="transmembrane region" description="Helical" evidence="5">
    <location>
        <begin position="96"/>
        <end position="115"/>
    </location>
</feature>
<name>A0A316MBJ6_9CLOT</name>
<feature type="domain" description="O-antigen ligase-related" evidence="6">
    <location>
        <begin position="202"/>
        <end position="342"/>
    </location>
</feature>
<feature type="transmembrane region" description="Helical" evidence="5">
    <location>
        <begin position="369"/>
        <end position="398"/>
    </location>
</feature>
<evidence type="ECO:0000313" key="8">
    <source>
        <dbReference type="Proteomes" id="UP000246114"/>
    </source>
</evidence>
<feature type="transmembrane region" description="Helical" evidence="5">
    <location>
        <begin position="325"/>
        <end position="349"/>
    </location>
</feature>
<dbReference type="InterPro" id="IPR051533">
    <property type="entry name" value="WaaL-like"/>
</dbReference>
<reference evidence="7 8" key="1">
    <citation type="submission" date="2018-03" db="EMBL/GenBank/DDBJ databases">
        <title>The uncultured portion of the human microbiome is neutrally assembled.</title>
        <authorList>
            <person name="Jeraldo P."/>
            <person name="Boardman L."/>
            <person name="White B.A."/>
            <person name="Nelson H."/>
            <person name="Goldenfeld N."/>
            <person name="Chia N."/>
        </authorList>
    </citation>
    <scope>NUCLEOTIDE SEQUENCE [LARGE SCALE GENOMIC DNA]</scope>
    <source>
        <strain evidence="7">CIM:MAG 903</strain>
    </source>
</reference>
<comment type="caution">
    <text evidence="7">The sequence shown here is derived from an EMBL/GenBank/DDBJ whole genome shotgun (WGS) entry which is preliminary data.</text>
</comment>
<evidence type="ECO:0000256" key="2">
    <source>
        <dbReference type="ARBA" id="ARBA00022692"/>
    </source>
</evidence>
<dbReference type="InterPro" id="IPR007016">
    <property type="entry name" value="O-antigen_ligase-rel_domated"/>
</dbReference>
<feature type="transmembrane region" description="Helical" evidence="5">
    <location>
        <begin position="127"/>
        <end position="147"/>
    </location>
</feature>
<keyword evidence="2 5" id="KW-0812">Transmembrane</keyword>
<dbReference type="PANTHER" id="PTHR37422">
    <property type="entry name" value="TEICHURONIC ACID BIOSYNTHESIS PROTEIN TUAE"/>
    <property type="match status" value="1"/>
</dbReference>
<feature type="transmembrane region" description="Helical" evidence="5">
    <location>
        <begin position="34"/>
        <end position="55"/>
    </location>
</feature>
<feature type="transmembrane region" description="Helical" evidence="5">
    <location>
        <begin position="246"/>
        <end position="264"/>
    </location>
</feature>
<dbReference type="Pfam" id="PF04932">
    <property type="entry name" value="Wzy_C"/>
    <property type="match status" value="1"/>
</dbReference>
<organism evidence="7 8">
    <name type="scientific">Clostridium cadaveris</name>
    <dbReference type="NCBI Taxonomy" id="1529"/>
    <lineage>
        <taxon>Bacteria</taxon>
        <taxon>Bacillati</taxon>
        <taxon>Bacillota</taxon>
        <taxon>Clostridia</taxon>
        <taxon>Eubacteriales</taxon>
        <taxon>Clostridiaceae</taxon>
        <taxon>Clostridium</taxon>
    </lineage>
</organism>
<proteinExistence type="predicted"/>
<gene>
    <name evidence="7" type="ORF">DBY38_00165</name>
</gene>
<evidence type="ECO:0000256" key="5">
    <source>
        <dbReference type="SAM" id="Phobius"/>
    </source>
</evidence>
<dbReference type="Proteomes" id="UP000246114">
    <property type="component" value="Unassembled WGS sequence"/>
</dbReference>